<dbReference type="Proteomes" id="UP000503004">
    <property type="component" value="Chromosome"/>
</dbReference>
<proteinExistence type="predicted"/>
<dbReference type="KEGG" id="metu:GNH96_11670"/>
<gene>
    <name evidence="1" type="ORF">GNH96_11670</name>
</gene>
<evidence type="ECO:0000313" key="1">
    <source>
        <dbReference type="EMBL" id="QJD30570.1"/>
    </source>
</evidence>
<reference evidence="2" key="1">
    <citation type="submission" date="2019-12" db="EMBL/GenBank/DDBJ databases">
        <authorList>
            <person name="Awala S.I."/>
            <person name="Rhee S.K."/>
        </authorList>
    </citation>
    <scope>NUCLEOTIDE SEQUENCE [LARGE SCALE GENOMIC DNA]</scope>
    <source>
        <strain evidence="2">IM1</strain>
    </source>
</reference>
<sequence length="119" mass="12918">MPVVTPAVVGGFRGGVAHHPGFGLSRQVLRGRVGRFSRKAFSVILREARLQTPYRLDLRISAASSKPLALLGIAHRPDQVAGSRIGFVPHRFLIDSSRSELSPLDIASAAAFFDLWTIT</sequence>
<dbReference type="RefSeq" id="WP_169603846.1">
    <property type="nucleotide sequence ID" value="NZ_CP046565.1"/>
</dbReference>
<dbReference type="AlphaFoldDB" id="A0A858Q9P9"/>
<organism evidence="1 2">
    <name type="scientific">Methylococcus geothermalis</name>
    <dbReference type="NCBI Taxonomy" id="2681310"/>
    <lineage>
        <taxon>Bacteria</taxon>
        <taxon>Pseudomonadati</taxon>
        <taxon>Pseudomonadota</taxon>
        <taxon>Gammaproteobacteria</taxon>
        <taxon>Methylococcales</taxon>
        <taxon>Methylococcaceae</taxon>
        <taxon>Methylococcus</taxon>
    </lineage>
</organism>
<name>A0A858Q9P9_9GAMM</name>
<dbReference type="EMBL" id="CP046565">
    <property type="protein sequence ID" value="QJD30570.1"/>
    <property type="molecule type" value="Genomic_DNA"/>
</dbReference>
<keyword evidence="2" id="KW-1185">Reference proteome</keyword>
<protein>
    <submittedName>
        <fullName evidence="1">Uncharacterized protein</fullName>
    </submittedName>
</protein>
<accession>A0A858Q9P9</accession>
<evidence type="ECO:0000313" key="2">
    <source>
        <dbReference type="Proteomes" id="UP000503004"/>
    </source>
</evidence>